<dbReference type="Proteomes" id="UP000887576">
    <property type="component" value="Unplaced"/>
</dbReference>
<evidence type="ECO:0000313" key="1">
    <source>
        <dbReference type="Proteomes" id="UP000887576"/>
    </source>
</evidence>
<proteinExistence type="predicted"/>
<reference evidence="2" key="1">
    <citation type="submission" date="2022-11" db="UniProtKB">
        <authorList>
            <consortium name="WormBaseParasite"/>
        </authorList>
    </citation>
    <scope>IDENTIFICATION</scope>
</reference>
<organism evidence="1 2">
    <name type="scientific">Panagrolaimus sp. JU765</name>
    <dbReference type="NCBI Taxonomy" id="591449"/>
    <lineage>
        <taxon>Eukaryota</taxon>
        <taxon>Metazoa</taxon>
        <taxon>Ecdysozoa</taxon>
        <taxon>Nematoda</taxon>
        <taxon>Chromadorea</taxon>
        <taxon>Rhabditida</taxon>
        <taxon>Tylenchina</taxon>
        <taxon>Panagrolaimomorpha</taxon>
        <taxon>Panagrolaimoidea</taxon>
        <taxon>Panagrolaimidae</taxon>
        <taxon>Panagrolaimus</taxon>
    </lineage>
</organism>
<dbReference type="WBParaSite" id="JU765_v2.g10608.t1">
    <property type="protein sequence ID" value="JU765_v2.g10608.t1"/>
    <property type="gene ID" value="JU765_v2.g10608"/>
</dbReference>
<sequence length="196" mass="21121">MIIFILACFVNIVGSCVPNTPTTGVIPVCPSGWVSASFAATTYCYLYVEMSKTKNDAERYCNNVTPGGHLVSIHSSAENELVRSISSGRTYVATNPLNGQQTWIGLIRTSPATTSSPITFAWTDGTLMDYPTGPSYILNGGNAFPWDSIQPDNNGGNEFCGTIYTNIDSQPVTAGTWNDFTCTMRQPSFVCKVIAS</sequence>
<protein>
    <submittedName>
        <fullName evidence="2">C-type lectin domain-containing protein</fullName>
    </submittedName>
</protein>
<accession>A0AC34PWE7</accession>
<evidence type="ECO:0000313" key="2">
    <source>
        <dbReference type="WBParaSite" id="JU765_v2.g10608.t1"/>
    </source>
</evidence>
<name>A0AC34PWE7_9BILA</name>